<gene>
    <name evidence="2" type="ORF">GALL_455620</name>
</gene>
<accession>A0A1J5PNS4</accession>
<dbReference type="AlphaFoldDB" id="A0A1J5PNS4"/>
<feature type="region of interest" description="Disordered" evidence="1">
    <location>
        <begin position="53"/>
        <end position="89"/>
    </location>
</feature>
<name>A0A1J5PNS4_9ZZZZ</name>
<feature type="compositionally biased region" description="Basic and acidic residues" evidence="1">
    <location>
        <begin position="79"/>
        <end position="89"/>
    </location>
</feature>
<reference evidence="2" key="1">
    <citation type="submission" date="2016-10" db="EMBL/GenBank/DDBJ databases">
        <title>Sequence of Gallionella enrichment culture.</title>
        <authorList>
            <person name="Poehlein A."/>
            <person name="Muehling M."/>
            <person name="Daniel R."/>
        </authorList>
    </citation>
    <scope>NUCLEOTIDE SEQUENCE</scope>
</reference>
<comment type="caution">
    <text evidence="2">The sequence shown here is derived from an EMBL/GenBank/DDBJ whole genome shotgun (WGS) entry which is preliminary data.</text>
</comment>
<feature type="compositionally biased region" description="Low complexity" evidence="1">
    <location>
        <begin position="57"/>
        <end position="72"/>
    </location>
</feature>
<organism evidence="2">
    <name type="scientific">mine drainage metagenome</name>
    <dbReference type="NCBI Taxonomy" id="410659"/>
    <lineage>
        <taxon>unclassified sequences</taxon>
        <taxon>metagenomes</taxon>
        <taxon>ecological metagenomes</taxon>
    </lineage>
</organism>
<evidence type="ECO:0000313" key="2">
    <source>
        <dbReference type="EMBL" id="OIQ72810.1"/>
    </source>
</evidence>
<proteinExistence type="predicted"/>
<evidence type="ECO:0000256" key="1">
    <source>
        <dbReference type="SAM" id="MobiDB-lite"/>
    </source>
</evidence>
<protein>
    <submittedName>
        <fullName evidence="2">Uncharacterized protein</fullName>
    </submittedName>
</protein>
<dbReference type="EMBL" id="MLJW01003120">
    <property type="protein sequence ID" value="OIQ72810.1"/>
    <property type="molecule type" value="Genomic_DNA"/>
</dbReference>
<sequence>MRLAQQQHIAVRAQRRRIAQGISEQLERQQLMFVQRRQRVLRAARTLLQRELRDQRGGQQQTQCTAQQQLDQGMASDAPDTHHELADIA</sequence>